<evidence type="ECO:0000313" key="1">
    <source>
        <dbReference type="EMBL" id="CAG9118738.1"/>
    </source>
</evidence>
<evidence type="ECO:0000313" key="2">
    <source>
        <dbReference type="Proteomes" id="UP000653454"/>
    </source>
</evidence>
<protein>
    <submittedName>
        <fullName evidence="1">(diamondback moth) hypothetical protein</fullName>
    </submittedName>
</protein>
<accession>A0A8S4ETL7</accession>
<proteinExistence type="predicted"/>
<comment type="caution">
    <text evidence="1">The sequence shown here is derived from an EMBL/GenBank/DDBJ whole genome shotgun (WGS) entry which is preliminary data.</text>
</comment>
<reference evidence="1" key="1">
    <citation type="submission" date="2020-11" db="EMBL/GenBank/DDBJ databases">
        <authorList>
            <person name="Whiteford S."/>
        </authorList>
    </citation>
    <scope>NUCLEOTIDE SEQUENCE</scope>
</reference>
<organism evidence="1 2">
    <name type="scientific">Plutella xylostella</name>
    <name type="common">Diamondback moth</name>
    <name type="synonym">Plutella maculipennis</name>
    <dbReference type="NCBI Taxonomy" id="51655"/>
    <lineage>
        <taxon>Eukaryota</taxon>
        <taxon>Metazoa</taxon>
        <taxon>Ecdysozoa</taxon>
        <taxon>Arthropoda</taxon>
        <taxon>Hexapoda</taxon>
        <taxon>Insecta</taxon>
        <taxon>Pterygota</taxon>
        <taxon>Neoptera</taxon>
        <taxon>Endopterygota</taxon>
        <taxon>Lepidoptera</taxon>
        <taxon>Glossata</taxon>
        <taxon>Ditrysia</taxon>
        <taxon>Yponomeutoidea</taxon>
        <taxon>Plutellidae</taxon>
        <taxon>Plutella</taxon>
    </lineage>
</organism>
<dbReference type="AlphaFoldDB" id="A0A8S4ETL7"/>
<keyword evidence="2" id="KW-1185">Reference proteome</keyword>
<dbReference type="EMBL" id="CAJHNJ030000021">
    <property type="protein sequence ID" value="CAG9118738.1"/>
    <property type="molecule type" value="Genomic_DNA"/>
</dbReference>
<dbReference type="PANTHER" id="PTHR47027">
    <property type="entry name" value="REVERSE TRANSCRIPTASE DOMAIN-CONTAINING PROTEIN"/>
    <property type="match status" value="1"/>
</dbReference>
<sequence length="189" mass="22513">MLQDLSTASLEVGLKMNRSKTQIMTNSAKSRVEVDGQEIGYVDEYIYLGQIASFENRQDKEVERRITNAWKSFWSMKDLMKSTLPLTLKRQLIDMCILPVLTYGAQTWSLTEYQKSKLKTAKLKWAWAGHVCRMHPDRWARIVTEWVPNDGRRRRGRPRRRWRDDLDKFLTQWPKEAQDRDRLIEYSTK</sequence>
<dbReference type="PANTHER" id="PTHR47027:SF20">
    <property type="entry name" value="REVERSE TRANSCRIPTASE-LIKE PROTEIN WITH RNA-DIRECTED DNA POLYMERASE DOMAIN"/>
    <property type="match status" value="1"/>
</dbReference>
<name>A0A8S4ETL7_PLUXY</name>
<gene>
    <name evidence="1" type="ORF">PLXY2_LOCUS6598</name>
</gene>
<dbReference type="Proteomes" id="UP000653454">
    <property type="component" value="Unassembled WGS sequence"/>
</dbReference>